<feature type="transmembrane region" description="Helical" evidence="1">
    <location>
        <begin position="54"/>
        <end position="75"/>
    </location>
</feature>
<evidence type="ECO:0000313" key="3">
    <source>
        <dbReference type="Proteomes" id="UP001589832"/>
    </source>
</evidence>
<comment type="caution">
    <text evidence="2">The sequence shown here is derived from an EMBL/GenBank/DDBJ whole genome shotgun (WGS) entry which is preliminary data.</text>
</comment>
<evidence type="ECO:0000256" key="1">
    <source>
        <dbReference type="SAM" id="Phobius"/>
    </source>
</evidence>
<accession>A0ABV6QCP7</accession>
<reference evidence="2 3" key="1">
    <citation type="submission" date="2024-09" db="EMBL/GenBank/DDBJ databases">
        <authorList>
            <person name="Sun Q."/>
            <person name="Mori K."/>
        </authorList>
    </citation>
    <scope>NUCLEOTIDE SEQUENCE [LARGE SCALE GENOMIC DNA]</scope>
    <source>
        <strain evidence="2 3">NCAIM B.02481</strain>
    </source>
</reference>
<dbReference type="RefSeq" id="WP_386065485.1">
    <property type="nucleotide sequence ID" value="NZ_JBHLTQ010000019.1"/>
</dbReference>
<gene>
    <name evidence="2" type="ORF">ACFFGA_15625</name>
</gene>
<dbReference type="Proteomes" id="UP001589832">
    <property type="component" value="Unassembled WGS sequence"/>
</dbReference>
<keyword evidence="1" id="KW-0472">Membrane</keyword>
<dbReference type="EMBL" id="JBHLTQ010000019">
    <property type="protein sequence ID" value="MFC0605987.1"/>
    <property type="molecule type" value="Genomic_DNA"/>
</dbReference>
<keyword evidence="3" id="KW-1185">Reference proteome</keyword>
<protein>
    <submittedName>
        <fullName evidence="2">Uncharacterized protein</fullName>
    </submittedName>
</protein>
<feature type="transmembrane region" description="Helical" evidence="1">
    <location>
        <begin position="7"/>
        <end position="29"/>
    </location>
</feature>
<evidence type="ECO:0000313" key="2">
    <source>
        <dbReference type="EMBL" id="MFC0605987.1"/>
    </source>
</evidence>
<proteinExistence type="predicted"/>
<sequence>MKTLNRIGWIFTIIVIDVVLYITIGLILMNYEDFYNESEGEYFSLASMTLIEKIAFISYYLLIVANILLIIYALYKIVTKYIIKK</sequence>
<keyword evidence="1" id="KW-0812">Transmembrane</keyword>
<organism evidence="2 3">
    <name type="scientific">Winogradskyella pulchriflava</name>
    <dbReference type="NCBI Taxonomy" id="1110688"/>
    <lineage>
        <taxon>Bacteria</taxon>
        <taxon>Pseudomonadati</taxon>
        <taxon>Bacteroidota</taxon>
        <taxon>Flavobacteriia</taxon>
        <taxon>Flavobacteriales</taxon>
        <taxon>Flavobacteriaceae</taxon>
        <taxon>Winogradskyella</taxon>
    </lineage>
</organism>
<keyword evidence="1" id="KW-1133">Transmembrane helix</keyword>
<name>A0ABV6QCP7_9FLAO</name>